<protein>
    <submittedName>
        <fullName evidence="3">Peptidase C45</fullName>
    </submittedName>
</protein>
<dbReference type="PANTHER" id="PTHR35190:SF1">
    <property type="entry name" value="PEPTIDASE C45 HYDROLASE DOMAIN-CONTAINING PROTEIN"/>
    <property type="match status" value="1"/>
</dbReference>
<dbReference type="KEGG" id="als:DJ013_13660"/>
<evidence type="ECO:0000313" key="4">
    <source>
        <dbReference type="Proteomes" id="UP000249873"/>
    </source>
</evidence>
<dbReference type="InterPro" id="IPR047803">
    <property type="entry name" value="DCD1A/B-like"/>
</dbReference>
<keyword evidence="1" id="KW-0812">Transmembrane</keyword>
<sequence length="557" mass="63530">MNRFVKIAGYITGGIVALMVLLVACFYFYVKIEEPQPDFANYLEQEREEIDTDFYKIGDNWLKKSDTGLWELYVKGGGFERGVMEGKLQKELAAQQEEAFVNQIYKMIPSQFLLRQMKYFIAYFNKDLDHHITQEYQEEIYGESLFASDEYDYIAPKYHRMLNYHAAHDIGHALQGKNFKVGCTSFAAWGDRTADSTLLIGRNFDFFVGDEFAKNKVINFVNPDEGYKLMMVSWAGMIGAVSGMNEKGLTVTLNASESEIPTTAATPISLVAREILQYAKNIEEAYVIAKKRKVFVSESLLIGSSEDGKTAIIEVSPTKTDLFEGTQNDYQICSNHFQGEVFKNDEINLNNLKQSSSAYRFELMTELVNEKPKLTVKDAVDILRNQNGLHGKNVGMGNEMAINQLIAHHGIVFKPEKLQVWVSTNPYQLGEFVCYDLNKIFALADTLKTKVELYERPLNIAEDPFLKSKDYQNFITFKKLKAKVQSGTDISEEEIRTLEASNPEYFDTYILIADYLNKRGEGERALAYYNKALTKEIATGYEKEKVLAAIKEIKEEE</sequence>
<keyword evidence="1" id="KW-0472">Membrane</keyword>
<reference evidence="3 4" key="1">
    <citation type="submission" date="2018-05" db="EMBL/GenBank/DDBJ databases">
        <title>Complete genome sequence of Arcticibacterium luteifluviistationis SM1504T, a cytophagaceae bacterium isolated from Arctic surface seawater.</title>
        <authorList>
            <person name="Li Y."/>
            <person name="Qin Q.-L."/>
        </authorList>
    </citation>
    <scope>NUCLEOTIDE SEQUENCE [LARGE SCALE GENOMIC DNA]</scope>
    <source>
        <strain evidence="3 4">SM1504</strain>
    </source>
</reference>
<feature type="domain" description="Peptidase C45 hydrolase" evidence="2">
    <location>
        <begin position="195"/>
        <end position="388"/>
    </location>
</feature>
<dbReference type="PROSITE" id="PS51257">
    <property type="entry name" value="PROKAR_LIPOPROTEIN"/>
    <property type="match status" value="1"/>
</dbReference>
<dbReference type="PANTHER" id="PTHR35190">
    <property type="entry name" value="PROTEIN DCD1B"/>
    <property type="match status" value="1"/>
</dbReference>
<dbReference type="Proteomes" id="UP000249873">
    <property type="component" value="Chromosome"/>
</dbReference>
<dbReference type="Pfam" id="PF03417">
    <property type="entry name" value="AAT"/>
    <property type="match status" value="1"/>
</dbReference>
<dbReference type="NCBIfam" id="NF040521">
    <property type="entry name" value="C45_proenzyme"/>
    <property type="match status" value="1"/>
</dbReference>
<feature type="transmembrane region" description="Helical" evidence="1">
    <location>
        <begin position="7"/>
        <end position="30"/>
    </location>
</feature>
<keyword evidence="1" id="KW-1133">Transmembrane helix</keyword>
<keyword evidence="4" id="KW-1185">Reference proteome</keyword>
<proteinExistence type="predicted"/>
<dbReference type="OrthoDB" id="5480874at2"/>
<evidence type="ECO:0000313" key="3">
    <source>
        <dbReference type="EMBL" id="AWV99155.1"/>
    </source>
</evidence>
<evidence type="ECO:0000256" key="1">
    <source>
        <dbReference type="SAM" id="Phobius"/>
    </source>
</evidence>
<name>A0A2Z4GDQ9_9BACT</name>
<dbReference type="EMBL" id="CP029480">
    <property type="protein sequence ID" value="AWV99155.1"/>
    <property type="molecule type" value="Genomic_DNA"/>
</dbReference>
<gene>
    <name evidence="3" type="ORF">DJ013_13660</name>
</gene>
<dbReference type="InterPro" id="IPR005079">
    <property type="entry name" value="Peptidase_C45_hydrolase"/>
</dbReference>
<accession>A0A2Z4GDQ9</accession>
<dbReference type="RefSeq" id="WP_111372348.1">
    <property type="nucleotide sequence ID" value="NZ_CP029480.1"/>
</dbReference>
<organism evidence="3 4">
    <name type="scientific">Arcticibacterium luteifluviistationis</name>
    <dbReference type="NCBI Taxonomy" id="1784714"/>
    <lineage>
        <taxon>Bacteria</taxon>
        <taxon>Pseudomonadati</taxon>
        <taxon>Bacteroidota</taxon>
        <taxon>Cytophagia</taxon>
        <taxon>Cytophagales</taxon>
        <taxon>Leadbetterellaceae</taxon>
        <taxon>Arcticibacterium</taxon>
    </lineage>
</organism>
<dbReference type="InterPro" id="IPR047794">
    <property type="entry name" value="C45_proenzyme-like"/>
</dbReference>
<dbReference type="Gene3D" id="3.60.60.10">
    <property type="entry name" value="Penicillin V Acylase, Chain A"/>
    <property type="match status" value="1"/>
</dbReference>
<dbReference type="AlphaFoldDB" id="A0A2Z4GDQ9"/>
<evidence type="ECO:0000259" key="2">
    <source>
        <dbReference type="Pfam" id="PF03417"/>
    </source>
</evidence>